<evidence type="ECO:0000259" key="21">
    <source>
        <dbReference type="PROSITE" id="PS50927"/>
    </source>
</evidence>
<keyword evidence="12" id="KW-1015">Disulfide bond</keyword>
<dbReference type="PIRSF" id="PIRSF000641">
    <property type="entry name" value="SRK"/>
    <property type="match status" value="1"/>
</dbReference>
<evidence type="ECO:0000256" key="13">
    <source>
        <dbReference type="ARBA" id="ARBA00023170"/>
    </source>
</evidence>
<dbReference type="OrthoDB" id="619632at2759"/>
<organism evidence="23 24">
    <name type="scientific">Coffea canephora</name>
    <name type="common">Robusta coffee</name>
    <dbReference type="NCBI Taxonomy" id="49390"/>
    <lineage>
        <taxon>Eukaryota</taxon>
        <taxon>Viridiplantae</taxon>
        <taxon>Streptophyta</taxon>
        <taxon>Embryophyta</taxon>
        <taxon>Tracheophyta</taxon>
        <taxon>Spermatophyta</taxon>
        <taxon>Magnoliopsida</taxon>
        <taxon>eudicotyledons</taxon>
        <taxon>Gunneridae</taxon>
        <taxon>Pentapetalae</taxon>
        <taxon>asterids</taxon>
        <taxon>lamiids</taxon>
        <taxon>Gentianales</taxon>
        <taxon>Rubiaceae</taxon>
        <taxon>Ixoroideae</taxon>
        <taxon>Gardenieae complex</taxon>
        <taxon>Bertiereae - Coffeeae clade</taxon>
        <taxon>Coffeeae</taxon>
        <taxon>Coffea</taxon>
    </lineage>
</organism>
<keyword evidence="11 19" id="KW-0472">Membrane</keyword>
<feature type="transmembrane region" description="Helical" evidence="19">
    <location>
        <begin position="63"/>
        <end position="82"/>
    </location>
</feature>
<dbReference type="STRING" id="49390.A0A068TR02"/>
<comment type="catalytic activity">
    <reaction evidence="16 17">
        <text>L-seryl-[protein] + ATP = O-phospho-L-seryl-[protein] + ADP + H(+)</text>
        <dbReference type="Rhea" id="RHEA:17989"/>
        <dbReference type="Rhea" id="RHEA-COMP:9863"/>
        <dbReference type="Rhea" id="RHEA-COMP:11604"/>
        <dbReference type="ChEBI" id="CHEBI:15378"/>
        <dbReference type="ChEBI" id="CHEBI:29999"/>
        <dbReference type="ChEBI" id="CHEBI:30616"/>
        <dbReference type="ChEBI" id="CHEBI:83421"/>
        <dbReference type="ChEBI" id="CHEBI:456216"/>
        <dbReference type="EC" id="2.7.11.1"/>
    </reaction>
</comment>
<dbReference type="InParanoid" id="A0A068TR02"/>
<dbReference type="Gene3D" id="3.30.200.20">
    <property type="entry name" value="Phosphorylase Kinase, domain 1"/>
    <property type="match status" value="1"/>
</dbReference>
<dbReference type="Pfam" id="PF01453">
    <property type="entry name" value="B_lectin"/>
    <property type="match status" value="1"/>
</dbReference>
<dbReference type="Proteomes" id="UP000295252">
    <property type="component" value="Chromosome VI"/>
</dbReference>
<evidence type="ECO:0000256" key="17">
    <source>
        <dbReference type="PIRNR" id="PIRNR000641"/>
    </source>
</evidence>
<dbReference type="InterPro" id="IPR024171">
    <property type="entry name" value="SRK-like_kinase"/>
</dbReference>
<dbReference type="PROSITE" id="PS50011">
    <property type="entry name" value="PROTEIN_KINASE_DOM"/>
    <property type="match status" value="1"/>
</dbReference>
<keyword evidence="8 17" id="KW-0418">Kinase</keyword>
<dbReference type="InterPro" id="IPR000719">
    <property type="entry name" value="Prot_kinase_dom"/>
</dbReference>
<dbReference type="InterPro" id="IPR001480">
    <property type="entry name" value="Bulb-type_lectin_dom"/>
</dbReference>
<dbReference type="GO" id="GO:0106310">
    <property type="term" value="F:protein serine kinase activity"/>
    <property type="evidence" value="ECO:0007669"/>
    <property type="project" value="RHEA"/>
</dbReference>
<dbReference type="SUPFAM" id="SSF56112">
    <property type="entry name" value="Protein kinase-like (PK-like)"/>
    <property type="match status" value="1"/>
</dbReference>
<dbReference type="InterPro" id="IPR000858">
    <property type="entry name" value="S_locus_glycoprot_dom"/>
</dbReference>
<evidence type="ECO:0000256" key="11">
    <source>
        <dbReference type="ARBA" id="ARBA00023136"/>
    </source>
</evidence>
<dbReference type="PANTHER" id="PTHR47974:SF3">
    <property type="entry name" value="RECEPTOR-LIKE SERINE_THREONINE-PROTEIN KINASE"/>
    <property type="match status" value="1"/>
</dbReference>
<keyword evidence="13" id="KW-0675">Receptor</keyword>
<dbReference type="PhylomeDB" id="A0A068TR02"/>
<evidence type="ECO:0000256" key="1">
    <source>
        <dbReference type="ARBA" id="ARBA00004479"/>
    </source>
</evidence>
<dbReference type="PROSITE" id="PS50948">
    <property type="entry name" value="PAN"/>
    <property type="match status" value="1"/>
</dbReference>
<dbReference type="Gene3D" id="3.50.4.10">
    <property type="entry name" value="Hepatocyte Growth Factor"/>
    <property type="match status" value="1"/>
</dbReference>
<dbReference type="GO" id="GO:0016020">
    <property type="term" value="C:membrane"/>
    <property type="evidence" value="ECO:0007669"/>
    <property type="project" value="UniProtKB-SubCell"/>
</dbReference>
<keyword evidence="6" id="KW-0732">Signal</keyword>
<evidence type="ECO:0000256" key="5">
    <source>
        <dbReference type="ARBA" id="ARBA00022692"/>
    </source>
</evidence>
<evidence type="ECO:0000256" key="3">
    <source>
        <dbReference type="ARBA" id="ARBA00022536"/>
    </source>
</evidence>
<evidence type="ECO:0000313" key="24">
    <source>
        <dbReference type="Proteomes" id="UP000295252"/>
    </source>
</evidence>
<evidence type="ECO:0000256" key="7">
    <source>
        <dbReference type="ARBA" id="ARBA00022741"/>
    </source>
</evidence>
<dbReference type="Gramene" id="CDO98467">
    <property type="protein sequence ID" value="CDO98467"/>
    <property type="gene ID" value="GSCOC_T00022567001"/>
</dbReference>
<evidence type="ECO:0000256" key="8">
    <source>
        <dbReference type="ARBA" id="ARBA00022777"/>
    </source>
</evidence>
<evidence type="ECO:0000256" key="10">
    <source>
        <dbReference type="ARBA" id="ARBA00022989"/>
    </source>
</evidence>
<evidence type="ECO:0000256" key="2">
    <source>
        <dbReference type="ARBA" id="ARBA00022527"/>
    </source>
</evidence>
<dbReference type="GO" id="GO:0004674">
    <property type="term" value="F:protein serine/threonine kinase activity"/>
    <property type="evidence" value="ECO:0007669"/>
    <property type="project" value="UniProtKB-KW"/>
</dbReference>
<comment type="catalytic activity">
    <reaction evidence="15 17">
        <text>L-threonyl-[protein] + ATP = O-phospho-L-threonyl-[protein] + ADP + H(+)</text>
        <dbReference type="Rhea" id="RHEA:46608"/>
        <dbReference type="Rhea" id="RHEA-COMP:11060"/>
        <dbReference type="Rhea" id="RHEA-COMP:11605"/>
        <dbReference type="ChEBI" id="CHEBI:15378"/>
        <dbReference type="ChEBI" id="CHEBI:30013"/>
        <dbReference type="ChEBI" id="CHEBI:30616"/>
        <dbReference type="ChEBI" id="CHEBI:61977"/>
        <dbReference type="ChEBI" id="CHEBI:456216"/>
        <dbReference type="EC" id="2.7.11.1"/>
    </reaction>
</comment>
<evidence type="ECO:0000256" key="14">
    <source>
        <dbReference type="ARBA" id="ARBA00023180"/>
    </source>
</evidence>
<feature type="domain" description="Apple" evidence="22">
    <location>
        <begin position="396"/>
        <end position="480"/>
    </location>
</feature>
<dbReference type="CDD" id="cd00028">
    <property type="entry name" value="B_lectin"/>
    <property type="match status" value="1"/>
</dbReference>
<keyword evidence="24" id="KW-1185">Reference proteome</keyword>
<dbReference type="CDD" id="cd14066">
    <property type="entry name" value="STKc_IRAK"/>
    <property type="match status" value="1"/>
</dbReference>
<dbReference type="PROSITE" id="PS00107">
    <property type="entry name" value="PROTEIN_KINASE_ATP"/>
    <property type="match status" value="1"/>
</dbReference>
<evidence type="ECO:0000256" key="15">
    <source>
        <dbReference type="ARBA" id="ARBA00047899"/>
    </source>
</evidence>
<dbReference type="PANTHER" id="PTHR47974">
    <property type="entry name" value="OS07G0415500 PROTEIN"/>
    <property type="match status" value="1"/>
</dbReference>
<evidence type="ECO:0000259" key="22">
    <source>
        <dbReference type="PROSITE" id="PS50948"/>
    </source>
</evidence>
<dbReference type="SMART" id="SM00108">
    <property type="entry name" value="B_lectin"/>
    <property type="match status" value="1"/>
</dbReference>
<dbReference type="InterPro" id="IPR008271">
    <property type="entry name" value="Ser/Thr_kinase_AS"/>
</dbReference>
<keyword evidence="4 17" id="KW-0808">Transferase</keyword>
<keyword evidence="2 17" id="KW-0723">Serine/threonine-protein kinase</keyword>
<evidence type="ECO:0000256" key="18">
    <source>
        <dbReference type="PROSITE-ProRule" id="PRU10141"/>
    </source>
</evidence>
<reference evidence="24" key="1">
    <citation type="journal article" date="2014" name="Science">
        <title>The coffee genome provides insight into the convergent evolution of caffeine biosynthesis.</title>
        <authorList>
            <person name="Denoeud F."/>
            <person name="Carretero-Paulet L."/>
            <person name="Dereeper A."/>
            <person name="Droc G."/>
            <person name="Guyot R."/>
            <person name="Pietrella M."/>
            <person name="Zheng C."/>
            <person name="Alberti A."/>
            <person name="Anthony F."/>
            <person name="Aprea G."/>
            <person name="Aury J.M."/>
            <person name="Bento P."/>
            <person name="Bernard M."/>
            <person name="Bocs S."/>
            <person name="Campa C."/>
            <person name="Cenci A."/>
            <person name="Combes M.C."/>
            <person name="Crouzillat D."/>
            <person name="Da Silva C."/>
            <person name="Daddiego L."/>
            <person name="De Bellis F."/>
            <person name="Dussert S."/>
            <person name="Garsmeur O."/>
            <person name="Gayraud T."/>
            <person name="Guignon V."/>
            <person name="Jahn K."/>
            <person name="Jamilloux V."/>
            <person name="Joet T."/>
            <person name="Labadie K."/>
            <person name="Lan T."/>
            <person name="Leclercq J."/>
            <person name="Lepelley M."/>
            <person name="Leroy T."/>
            <person name="Li L.T."/>
            <person name="Librado P."/>
            <person name="Lopez L."/>
            <person name="Munoz A."/>
            <person name="Noel B."/>
            <person name="Pallavicini A."/>
            <person name="Perrotta G."/>
            <person name="Poncet V."/>
            <person name="Pot D."/>
            <person name="Priyono X."/>
            <person name="Rigoreau M."/>
            <person name="Rouard M."/>
            <person name="Rozas J."/>
            <person name="Tranchant-Dubreuil C."/>
            <person name="VanBuren R."/>
            <person name="Zhang Q."/>
            <person name="Andrade A.C."/>
            <person name="Argout X."/>
            <person name="Bertrand B."/>
            <person name="de Kochko A."/>
            <person name="Graziosi G."/>
            <person name="Henry R.J."/>
            <person name="Jayarama X."/>
            <person name="Ming R."/>
            <person name="Nagai C."/>
            <person name="Rounsley S."/>
            <person name="Sankoff D."/>
            <person name="Giuliano G."/>
            <person name="Albert V.A."/>
            <person name="Wincker P."/>
            <person name="Lashermes P."/>
        </authorList>
    </citation>
    <scope>NUCLEOTIDE SEQUENCE [LARGE SCALE GENOMIC DNA]</scope>
    <source>
        <strain evidence="24">cv. DH200-94</strain>
    </source>
</reference>
<dbReference type="FunFam" id="1.10.510.10:FF:000302">
    <property type="entry name" value="Serine/threonine-protein kinase"/>
    <property type="match status" value="1"/>
</dbReference>
<dbReference type="FunFam" id="3.30.200.20:FF:000059">
    <property type="entry name" value="S-receptor-like serine/threonine-protein kinase"/>
    <property type="match status" value="1"/>
</dbReference>
<dbReference type="SMART" id="SM00220">
    <property type="entry name" value="S_TKc"/>
    <property type="match status" value="1"/>
</dbReference>
<comment type="subcellular location">
    <subcellularLocation>
        <location evidence="1">Membrane</location>
        <topology evidence="1">Single-pass type I membrane protein</topology>
    </subcellularLocation>
</comment>
<evidence type="ECO:0000313" key="23">
    <source>
        <dbReference type="EMBL" id="CDO98467.1"/>
    </source>
</evidence>
<keyword evidence="7 17" id="KW-0547">Nucleotide-binding</keyword>
<evidence type="ECO:0000256" key="4">
    <source>
        <dbReference type="ARBA" id="ARBA00022679"/>
    </source>
</evidence>
<feature type="domain" description="Bulb-type lectin" evidence="21">
    <location>
        <begin position="88"/>
        <end position="211"/>
    </location>
</feature>
<evidence type="ECO:0000256" key="9">
    <source>
        <dbReference type="ARBA" id="ARBA00022840"/>
    </source>
</evidence>
<keyword evidence="9 17" id="KW-0067">ATP-binding</keyword>
<name>A0A068TR02_COFCA</name>
<dbReference type="CDD" id="cd01098">
    <property type="entry name" value="PAN_AP_plant"/>
    <property type="match status" value="1"/>
</dbReference>
<dbReference type="InterPro" id="IPR011009">
    <property type="entry name" value="Kinase-like_dom_sf"/>
</dbReference>
<evidence type="ECO:0000259" key="20">
    <source>
        <dbReference type="PROSITE" id="PS50011"/>
    </source>
</evidence>
<evidence type="ECO:0000256" key="12">
    <source>
        <dbReference type="ARBA" id="ARBA00023157"/>
    </source>
</evidence>
<dbReference type="InterPro" id="IPR003609">
    <property type="entry name" value="Pan_app"/>
</dbReference>
<keyword evidence="10 19" id="KW-1133">Transmembrane helix</keyword>
<dbReference type="GO" id="GO:0048544">
    <property type="term" value="P:recognition of pollen"/>
    <property type="evidence" value="ECO:0007669"/>
    <property type="project" value="InterPro"/>
</dbReference>
<dbReference type="Pfam" id="PF00954">
    <property type="entry name" value="S_locus_glycop"/>
    <property type="match status" value="1"/>
</dbReference>
<sequence length="843" mass="94944">MTATGNSTTTRSQEAMPYDLRLTTYDLRLTRDHSYCLYIRLLSAMFVRKMFACIYLQNYTSPMGLFFNAILISGLALSLPFLSSSKRTNSLSTGSSLSSQDVLISKPHGNFTAGFFRVGENAYCFSIWFTELYDHGNYIIVWMANRDRPVNGKHSRLSLLKSGNLVLADAGQFNVWTSSTQSNSFLQLQLHDNGNLVLSNIDGGNLWQSFDCPTNTLLPGQSLTQNSVLISSRSLTNYSSGFYKLYFDDDNVLSVLYDGPQRAGISWPDPWKRSWDNGRSTYNNSKVATLDSWGRFQSSDQFDFITVDYGPGIQRRLTIDFDGNLRVYSLDMASRNWKVTWQSSLQPCKVHGICGENSLCTYAHETGRKCTCAPGYKIKSQKDWAYGCEPDFQLPCNDSNASGFLLLQNVEFYGYDIGFFSNSTLDNCQNLCLNYCSCKGFQFKFDNDNGYYNCFPKTNLFNGYRSIGFDSPIYLRLPQSMLTSFDQKPLQQTNLKCTADSFLWCTLAVGAFEIICFFTYLFKTRRGSSARKQGYTQVATGFRKFTFAELKKASRNFSAEIGRGGGGIVYKGVLTDDRVAAIKCLNEANQGEAEFLAELSTIGKLNHMNLIEIWGYCVEGKHRLLVYEYMEHGSLAKNLHSGRLDWKKRYDIALGIAKGLSYLHEECLEWVLHCDVKPQNILLDSNYQPKVADFGLSKLLNRGGTNKSTFSGIRGTRGYMAPEWVFNLPITSKVDVYSYGIVVLELLTGRSPVEGRSMEESTSAMEPRRLVTWVKEKMHAANGRASQTAIGKIVDPAVSAEFDVARAEILVQVALQCLEEDKDARPTMSRVVDTLLHQESDEY</sequence>
<dbReference type="InterPro" id="IPR017441">
    <property type="entry name" value="Protein_kinase_ATP_BS"/>
</dbReference>
<dbReference type="EMBL" id="HG739086">
    <property type="protein sequence ID" value="CDO98467.1"/>
    <property type="molecule type" value="Genomic_DNA"/>
</dbReference>
<gene>
    <name evidence="23" type="ORF">GSCOC_T00022567001</name>
</gene>
<dbReference type="AlphaFoldDB" id="A0A068TR02"/>
<keyword evidence="3" id="KW-0245">EGF-like domain</keyword>
<evidence type="ECO:0000256" key="16">
    <source>
        <dbReference type="ARBA" id="ARBA00048679"/>
    </source>
</evidence>
<dbReference type="InterPro" id="IPR036426">
    <property type="entry name" value="Bulb-type_lectin_dom_sf"/>
</dbReference>
<evidence type="ECO:0000256" key="6">
    <source>
        <dbReference type="ARBA" id="ARBA00022729"/>
    </source>
</evidence>
<keyword evidence="5 19" id="KW-0812">Transmembrane</keyword>
<feature type="binding site" evidence="18">
    <location>
        <position position="583"/>
    </location>
    <ligand>
        <name>ATP</name>
        <dbReference type="ChEBI" id="CHEBI:30616"/>
    </ligand>
</feature>
<evidence type="ECO:0000256" key="19">
    <source>
        <dbReference type="SAM" id="Phobius"/>
    </source>
</evidence>
<dbReference type="PROSITE" id="PS00108">
    <property type="entry name" value="PROTEIN_KINASE_ST"/>
    <property type="match status" value="1"/>
</dbReference>
<comment type="similarity">
    <text evidence="17">Belongs to the protein kinase superfamily. Ser/Thr protein kinase family.</text>
</comment>
<dbReference type="GO" id="GO:0005524">
    <property type="term" value="F:ATP binding"/>
    <property type="evidence" value="ECO:0007669"/>
    <property type="project" value="UniProtKB-UniRule"/>
</dbReference>
<dbReference type="EC" id="2.7.11.1" evidence="17"/>
<dbReference type="Pfam" id="PF00069">
    <property type="entry name" value="Pkinase"/>
    <property type="match status" value="1"/>
</dbReference>
<dbReference type="OMA" id="PEFAISC"/>
<dbReference type="SUPFAM" id="SSF51110">
    <property type="entry name" value="alpha-D-mannose-specific plant lectins"/>
    <property type="match status" value="1"/>
</dbReference>
<proteinExistence type="inferred from homology"/>
<feature type="domain" description="Protein kinase" evidence="20">
    <location>
        <begin position="555"/>
        <end position="843"/>
    </location>
</feature>
<dbReference type="PROSITE" id="PS50927">
    <property type="entry name" value="BULB_LECTIN"/>
    <property type="match status" value="1"/>
</dbReference>
<dbReference type="Gene3D" id="2.90.10.10">
    <property type="entry name" value="Bulb-type lectin domain"/>
    <property type="match status" value="2"/>
</dbReference>
<keyword evidence="14" id="KW-0325">Glycoprotein</keyword>
<accession>A0A068TR02</accession>
<protein>
    <recommendedName>
        <fullName evidence="17">Receptor-like serine/threonine-protein kinase</fullName>
        <ecNumber evidence="17">2.7.11.1</ecNumber>
    </recommendedName>
</protein>
<dbReference type="Gene3D" id="1.10.510.10">
    <property type="entry name" value="Transferase(Phosphotransferase) domain 1"/>
    <property type="match status" value="1"/>
</dbReference>